<comment type="caution">
    <text evidence="1">The sequence shown here is derived from an EMBL/GenBank/DDBJ whole genome shotgun (WGS) entry which is preliminary data.</text>
</comment>
<dbReference type="Proteomes" id="UP001303046">
    <property type="component" value="Unassembled WGS sequence"/>
</dbReference>
<evidence type="ECO:0000313" key="2">
    <source>
        <dbReference type="Proteomes" id="UP001303046"/>
    </source>
</evidence>
<sequence length="93" mass="10664">MKNTENSRLYLLKIGSCSDVPKVSVETTLWSSCRDRNRSIPHGIRAFYHGAVDGPLHVQKFVETIVALVLKTYVRFFKAVLSEEDVEDMQQTY</sequence>
<protein>
    <submittedName>
        <fullName evidence="1">Uncharacterized protein</fullName>
    </submittedName>
</protein>
<keyword evidence="2" id="KW-1185">Reference proteome</keyword>
<accession>A0ABR1CV01</accession>
<organism evidence="1 2">
    <name type="scientific">Necator americanus</name>
    <name type="common">Human hookworm</name>
    <dbReference type="NCBI Taxonomy" id="51031"/>
    <lineage>
        <taxon>Eukaryota</taxon>
        <taxon>Metazoa</taxon>
        <taxon>Ecdysozoa</taxon>
        <taxon>Nematoda</taxon>
        <taxon>Chromadorea</taxon>
        <taxon>Rhabditida</taxon>
        <taxon>Rhabditina</taxon>
        <taxon>Rhabditomorpha</taxon>
        <taxon>Strongyloidea</taxon>
        <taxon>Ancylostomatidae</taxon>
        <taxon>Bunostominae</taxon>
        <taxon>Necator</taxon>
    </lineage>
</organism>
<evidence type="ECO:0000313" key="1">
    <source>
        <dbReference type="EMBL" id="KAK6741503.1"/>
    </source>
</evidence>
<gene>
    <name evidence="1" type="primary">Necator_chrIII.g10154</name>
    <name evidence="1" type="ORF">RB195_009389</name>
</gene>
<proteinExistence type="predicted"/>
<dbReference type="EMBL" id="JAVFWL010000003">
    <property type="protein sequence ID" value="KAK6741503.1"/>
    <property type="molecule type" value="Genomic_DNA"/>
</dbReference>
<name>A0ABR1CV01_NECAM</name>
<reference evidence="1 2" key="1">
    <citation type="submission" date="2023-08" db="EMBL/GenBank/DDBJ databases">
        <title>A Necator americanus chromosomal reference genome.</title>
        <authorList>
            <person name="Ilik V."/>
            <person name="Petrzelkova K.J."/>
            <person name="Pardy F."/>
            <person name="Fuh T."/>
            <person name="Niatou-Singa F.S."/>
            <person name="Gouil Q."/>
            <person name="Baker L."/>
            <person name="Ritchie M.E."/>
            <person name="Jex A.R."/>
            <person name="Gazzola D."/>
            <person name="Li H."/>
            <person name="Toshio Fujiwara R."/>
            <person name="Zhan B."/>
            <person name="Aroian R.V."/>
            <person name="Pafco B."/>
            <person name="Schwarz E.M."/>
        </authorList>
    </citation>
    <scope>NUCLEOTIDE SEQUENCE [LARGE SCALE GENOMIC DNA]</scope>
    <source>
        <strain evidence="1 2">Aroian</strain>
        <tissue evidence="1">Whole animal</tissue>
    </source>
</reference>